<dbReference type="SUPFAM" id="SSF56112">
    <property type="entry name" value="Protein kinase-like (PK-like)"/>
    <property type="match status" value="1"/>
</dbReference>
<sequence length="347" mass="38224">MSARDFTSPNTLQSHLSGTFHPLTSLTRLSGGFANFTFRGQLSSNSTVIIKHAEPFAALSINVAIDPIRCFFEHSVLASSLPNLEGAVVTPKSLHYDKEHAILITTDAGEGSRDLKALLLSGDPGLETTRLGTALGAFLSSLHQWGRSQASAQLREILQGNAQARGLWQWATYGRLVETISLFPTVLSAYEQVFCEVSAAPAPALADETIIHGDFWCGNILPYNGVVTVIDWEMSRLGGPWEDLAQMCAELYLPFQFRGVKEGLAIISAFLKEYGPVGEEVARRAVVHFGVHMVVWPPRVPGWGEKEQLQECVTTGAEFIERGWRKDWAWVKESVLAEIVQDSWINL</sequence>
<accession>A0A5J5F0M5</accession>
<dbReference type="EMBL" id="VXIS01000060">
    <property type="protein sequence ID" value="KAA8909196.1"/>
    <property type="molecule type" value="Genomic_DNA"/>
</dbReference>
<dbReference type="Proteomes" id="UP000326924">
    <property type="component" value="Unassembled WGS sequence"/>
</dbReference>
<comment type="caution">
    <text evidence="2">The sequence shown here is derived from an EMBL/GenBank/DDBJ whole genome shotgun (WGS) entry which is preliminary data.</text>
</comment>
<dbReference type="AlphaFoldDB" id="A0A5J5F0M5"/>
<dbReference type="Gene3D" id="3.90.1200.10">
    <property type="match status" value="1"/>
</dbReference>
<keyword evidence="3" id="KW-1185">Reference proteome</keyword>
<reference evidence="2 3" key="1">
    <citation type="submission" date="2019-09" db="EMBL/GenBank/DDBJ databases">
        <title>Draft genome of the ectomycorrhizal ascomycete Sphaerosporella brunnea.</title>
        <authorList>
            <consortium name="DOE Joint Genome Institute"/>
            <person name="Benucci G.M."/>
            <person name="Marozzi G."/>
            <person name="Antonielli L."/>
            <person name="Sanchez S."/>
            <person name="Marco P."/>
            <person name="Wang X."/>
            <person name="Falini L.B."/>
            <person name="Barry K."/>
            <person name="Haridas S."/>
            <person name="Lipzen A."/>
            <person name="Labutti K."/>
            <person name="Grigoriev I.V."/>
            <person name="Murat C."/>
            <person name="Martin F."/>
            <person name="Albertini E."/>
            <person name="Donnini D."/>
            <person name="Bonito G."/>
        </authorList>
    </citation>
    <scope>NUCLEOTIDE SEQUENCE [LARGE SCALE GENOMIC DNA]</scope>
    <source>
        <strain evidence="2 3">Sb_GMNB300</strain>
    </source>
</reference>
<evidence type="ECO:0000313" key="3">
    <source>
        <dbReference type="Proteomes" id="UP000326924"/>
    </source>
</evidence>
<gene>
    <name evidence="2" type="ORF">FN846DRAFT_918271</name>
</gene>
<keyword evidence="2" id="KW-0808">Transferase</keyword>
<dbReference type="GO" id="GO:0016301">
    <property type="term" value="F:kinase activity"/>
    <property type="evidence" value="ECO:0007669"/>
    <property type="project" value="UniProtKB-KW"/>
</dbReference>
<dbReference type="Gene3D" id="3.30.200.20">
    <property type="entry name" value="Phosphorylase Kinase, domain 1"/>
    <property type="match status" value="1"/>
</dbReference>
<keyword evidence="2" id="KW-0418">Kinase</keyword>
<dbReference type="InterPro" id="IPR002575">
    <property type="entry name" value="Aminoglycoside_PTrfase"/>
</dbReference>
<organism evidence="2 3">
    <name type="scientific">Sphaerosporella brunnea</name>
    <dbReference type="NCBI Taxonomy" id="1250544"/>
    <lineage>
        <taxon>Eukaryota</taxon>
        <taxon>Fungi</taxon>
        <taxon>Dikarya</taxon>
        <taxon>Ascomycota</taxon>
        <taxon>Pezizomycotina</taxon>
        <taxon>Pezizomycetes</taxon>
        <taxon>Pezizales</taxon>
        <taxon>Pyronemataceae</taxon>
        <taxon>Sphaerosporella</taxon>
    </lineage>
</organism>
<proteinExistence type="predicted"/>
<dbReference type="InterPro" id="IPR011009">
    <property type="entry name" value="Kinase-like_dom_sf"/>
</dbReference>
<feature type="domain" description="Aminoglycoside phosphotransferase" evidence="1">
    <location>
        <begin position="27"/>
        <end position="255"/>
    </location>
</feature>
<protein>
    <submittedName>
        <fullName evidence="2">Kinase-like domain-containing protein</fullName>
    </submittedName>
</protein>
<name>A0A5J5F0M5_9PEZI</name>
<dbReference type="InParanoid" id="A0A5J5F0M5"/>
<dbReference type="OrthoDB" id="25129at2759"/>
<dbReference type="Pfam" id="PF01636">
    <property type="entry name" value="APH"/>
    <property type="match status" value="1"/>
</dbReference>
<evidence type="ECO:0000259" key="1">
    <source>
        <dbReference type="Pfam" id="PF01636"/>
    </source>
</evidence>
<evidence type="ECO:0000313" key="2">
    <source>
        <dbReference type="EMBL" id="KAA8909196.1"/>
    </source>
</evidence>